<dbReference type="EMBL" id="JAENIG010000003">
    <property type="protein sequence ID" value="MBK1854572.1"/>
    <property type="molecule type" value="Genomic_DNA"/>
</dbReference>
<reference evidence="3" key="1">
    <citation type="submission" date="2021-01" db="EMBL/GenBank/DDBJ databases">
        <title>Modified the classification status of verrucomicrobia.</title>
        <authorList>
            <person name="Feng X."/>
        </authorList>
    </citation>
    <scope>NUCLEOTIDE SEQUENCE</scope>
    <source>
        <strain evidence="3">5K15</strain>
    </source>
</reference>
<dbReference type="PANTHER" id="PTHR20935:SF1">
    <property type="entry name" value="SLL1549 PROTEIN"/>
    <property type="match status" value="1"/>
</dbReference>
<keyword evidence="4" id="KW-1185">Reference proteome</keyword>
<gene>
    <name evidence="3" type="primary">sixA</name>
    <name evidence="3" type="ORF">JIN83_06350</name>
</gene>
<dbReference type="Gene3D" id="3.40.50.1240">
    <property type="entry name" value="Phosphoglycerate mutase-like"/>
    <property type="match status" value="1"/>
</dbReference>
<proteinExistence type="predicted"/>
<keyword evidence="1" id="KW-0378">Hydrolase</keyword>
<evidence type="ECO:0000256" key="1">
    <source>
        <dbReference type="ARBA" id="ARBA00022801"/>
    </source>
</evidence>
<dbReference type="SUPFAM" id="SSF53254">
    <property type="entry name" value="Phosphoglycerate mutase-like"/>
    <property type="match status" value="1"/>
</dbReference>
<name>A0AAE2SBV8_9BACT</name>
<evidence type="ECO:0000313" key="4">
    <source>
        <dbReference type="Proteomes" id="UP000634206"/>
    </source>
</evidence>
<dbReference type="Proteomes" id="UP000634206">
    <property type="component" value="Unassembled WGS sequence"/>
</dbReference>
<dbReference type="GO" id="GO:0101006">
    <property type="term" value="F:protein histidine phosphatase activity"/>
    <property type="evidence" value="ECO:0007669"/>
    <property type="project" value="InterPro"/>
</dbReference>
<dbReference type="AlphaFoldDB" id="A0AAE2SBV8"/>
<dbReference type="PANTHER" id="PTHR20935">
    <property type="entry name" value="PHOSPHOGLYCERATE MUTASE-RELATED"/>
    <property type="match status" value="1"/>
</dbReference>
<dbReference type="InterPro" id="IPR029033">
    <property type="entry name" value="His_PPase_superfam"/>
</dbReference>
<dbReference type="RefSeq" id="WP_309489179.1">
    <property type="nucleotide sequence ID" value="NZ_JAENIG010000003.1"/>
</dbReference>
<comment type="caution">
    <text evidence="3">The sequence shown here is derived from an EMBL/GenBank/DDBJ whole genome shotgun (WGS) entry which is preliminary data.</text>
</comment>
<sequence>MNLLIIRHAKAEGFAMDDSSRNLTEKGREQARRVGEFLKARGLQPDVTLASPYARARQTAEIFCESAGVQAPLIEPWLACGMSPSLAMSELQAYNDFGTVAICGHNPDFSYLAEWLLGSQAGGIHVGKASVILFFNVRPPSQGGYLEMMQPVSLL</sequence>
<organism evidence="3 4">
    <name type="scientific">Oceaniferula flava</name>
    <dbReference type="NCBI Taxonomy" id="2800421"/>
    <lineage>
        <taxon>Bacteria</taxon>
        <taxon>Pseudomonadati</taxon>
        <taxon>Verrucomicrobiota</taxon>
        <taxon>Verrucomicrobiia</taxon>
        <taxon>Verrucomicrobiales</taxon>
        <taxon>Verrucomicrobiaceae</taxon>
        <taxon>Oceaniferula</taxon>
    </lineage>
</organism>
<dbReference type="InterPro" id="IPR013078">
    <property type="entry name" value="His_Pase_superF_clade-1"/>
</dbReference>
<dbReference type="CDD" id="cd07067">
    <property type="entry name" value="HP_PGM_like"/>
    <property type="match status" value="1"/>
</dbReference>
<protein>
    <submittedName>
        <fullName evidence="3">Phosphohistidine phosphatase SixA</fullName>
    </submittedName>
</protein>
<dbReference type="SMART" id="SM00855">
    <property type="entry name" value="PGAM"/>
    <property type="match status" value="1"/>
</dbReference>
<dbReference type="GO" id="GO:0005737">
    <property type="term" value="C:cytoplasm"/>
    <property type="evidence" value="ECO:0007669"/>
    <property type="project" value="InterPro"/>
</dbReference>
<dbReference type="Pfam" id="PF00300">
    <property type="entry name" value="His_Phos_1"/>
    <property type="match status" value="1"/>
</dbReference>
<dbReference type="NCBIfam" id="TIGR00249">
    <property type="entry name" value="sixA"/>
    <property type="match status" value="1"/>
</dbReference>
<dbReference type="InterPro" id="IPR004449">
    <property type="entry name" value="SixA"/>
</dbReference>
<feature type="binding site" evidence="2">
    <location>
        <position position="55"/>
    </location>
    <ligand>
        <name>substrate</name>
    </ligand>
</feature>
<accession>A0AAE2SBV8</accession>
<evidence type="ECO:0000256" key="2">
    <source>
        <dbReference type="PIRSR" id="PIRSR613078-2"/>
    </source>
</evidence>
<evidence type="ECO:0000313" key="3">
    <source>
        <dbReference type="EMBL" id="MBK1854572.1"/>
    </source>
</evidence>
<dbReference type="InterPro" id="IPR051021">
    <property type="entry name" value="Mito_Ser/Thr_phosphatase"/>
</dbReference>